<dbReference type="RefSeq" id="WP_218633629.1">
    <property type="nucleotide sequence ID" value="NZ_JAHVAH010000001.1"/>
</dbReference>
<evidence type="ECO:0000313" key="1">
    <source>
        <dbReference type="EMBL" id="MBW0145747.1"/>
    </source>
</evidence>
<name>A0ABS6V9C1_9SPHN</name>
<dbReference type="Pfam" id="PF07542">
    <property type="entry name" value="ATP12"/>
    <property type="match status" value="1"/>
</dbReference>
<dbReference type="Proteomes" id="UP000698028">
    <property type="component" value="Unassembled WGS sequence"/>
</dbReference>
<gene>
    <name evidence="1" type="ORF">KTQ36_10640</name>
</gene>
<organism evidence="1 2">
    <name type="scientific">Sphingomicrobium clamense</name>
    <dbReference type="NCBI Taxonomy" id="2851013"/>
    <lineage>
        <taxon>Bacteria</taxon>
        <taxon>Pseudomonadati</taxon>
        <taxon>Pseudomonadota</taxon>
        <taxon>Alphaproteobacteria</taxon>
        <taxon>Sphingomonadales</taxon>
        <taxon>Sphingomonadaceae</taxon>
        <taxon>Sphingomicrobium</taxon>
    </lineage>
</organism>
<protein>
    <submittedName>
        <fullName evidence="1">ATPase</fullName>
    </submittedName>
</protein>
<sequence>MKRFWKEAAVERVADGWTVKLDGRGIKTPARADLVVPSEALAAAIAAEWDAVEEEVDPKAMPMTGFANAAIDRIGPGREAFAADLAKYGAGELCCYRADYPDALCEVQCAAWDPLLDWAAKRYDVSFETTSGIMHVDQPEATVERLKAAVMALDPFRLAGLSPMVTIGGSLVAALAVLEGEIDAEAAWDAVEVDSLHQREQWGADAEAEARDEGRKRDFLDGARLLSLL</sequence>
<reference evidence="1 2" key="1">
    <citation type="submission" date="2021-07" db="EMBL/GenBank/DDBJ databases">
        <title>The draft genome sequence of Sphingomicrobium sp. B8.</title>
        <authorList>
            <person name="Mu L."/>
        </authorList>
    </citation>
    <scope>NUCLEOTIDE SEQUENCE [LARGE SCALE GENOMIC DNA]</scope>
    <source>
        <strain evidence="1 2">B8</strain>
    </source>
</reference>
<dbReference type="PANTHER" id="PTHR21013:SF10">
    <property type="entry name" value="ATP SYNTHASE MITOCHONDRIAL F1 COMPLEX ASSEMBLY FACTOR 2"/>
    <property type="match status" value="1"/>
</dbReference>
<dbReference type="InterPro" id="IPR011419">
    <property type="entry name" value="ATP12_ATP_synth-F1-assembly"/>
</dbReference>
<keyword evidence="2" id="KW-1185">Reference proteome</keyword>
<dbReference type="EMBL" id="JAHVAH010000001">
    <property type="protein sequence ID" value="MBW0145747.1"/>
    <property type="molecule type" value="Genomic_DNA"/>
</dbReference>
<evidence type="ECO:0000313" key="2">
    <source>
        <dbReference type="Proteomes" id="UP000698028"/>
    </source>
</evidence>
<comment type="caution">
    <text evidence="1">The sequence shown here is derived from an EMBL/GenBank/DDBJ whole genome shotgun (WGS) entry which is preliminary data.</text>
</comment>
<accession>A0ABS6V9C1</accession>
<proteinExistence type="predicted"/>
<dbReference type="PANTHER" id="PTHR21013">
    <property type="entry name" value="ATP SYNTHASE MITOCHONDRIAL F1 COMPLEX ASSEMBLY FACTOR 2/ATP12 PROTEIN, MITOCHONDRIAL PRECURSOR"/>
    <property type="match status" value="1"/>
</dbReference>